<evidence type="ECO:0000313" key="3">
    <source>
        <dbReference type="Proteomes" id="UP000595437"/>
    </source>
</evidence>
<dbReference type="EMBL" id="CP045900">
    <property type="protein sequence ID" value="QQP41798.1"/>
    <property type="molecule type" value="Genomic_DNA"/>
</dbReference>
<evidence type="ECO:0000256" key="1">
    <source>
        <dbReference type="SAM" id="MobiDB-lite"/>
    </source>
</evidence>
<dbReference type="Proteomes" id="UP000595437">
    <property type="component" value="Chromosome 11"/>
</dbReference>
<sequence>MNIDGINTLACIYGMDDIKGDVQSLPAAAHACGQGSDPRPHAFLRPARIDHAVVGNQNQPPCQRVETVDRGPRQTGRPL</sequence>
<name>A0A7T8K0B8_CALRO</name>
<gene>
    <name evidence="2" type="ORF">FKW44_016272</name>
</gene>
<proteinExistence type="predicted"/>
<feature type="region of interest" description="Disordered" evidence="1">
    <location>
        <begin position="53"/>
        <end position="79"/>
    </location>
</feature>
<organism evidence="2 3">
    <name type="scientific">Caligus rogercresseyi</name>
    <name type="common">Sea louse</name>
    <dbReference type="NCBI Taxonomy" id="217165"/>
    <lineage>
        <taxon>Eukaryota</taxon>
        <taxon>Metazoa</taxon>
        <taxon>Ecdysozoa</taxon>
        <taxon>Arthropoda</taxon>
        <taxon>Crustacea</taxon>
        <taxon>Multicrustacea</taxon>
        <taxon>Hexanauplia</taxon>
        <taxon>Copepoda</taxon>
        <taxon>Siphonostomatoida</taxon>
        <taxon>Caligidae</taxon>
        <taxon>Caligus</taxon>
    </lineage>
</organism>
<reference evidence="3" key="1">
    <citation type="submission" date="2021-01" db="EMBL/GenBank/DDBJ databases">
        <title>Caligus Genome Assembly.</title>
        <authorList>
            <person name="Gallardo-Escarate C."/>
        </authorList>
    </citation>
    <scope>NUCLEOTIDE SEQUENCE [LARGE SCALE GENOMIC DNA]</scope>
</reference>
<evidence type="ECO:0000313" key="2">
    <source>
        <dbReference type="EMBL" id="QQP41798.1"/>
    </source>
</evidence>
<protein>
    <submittedName>
        <fullName evidence="2">SdhB</fullName>
    </submittedName>
</protein>
<keyword evidence="3" id="KW-1185">Reference proteome</keyword>
<dbReference type="OrthoDB" id="1696654at2759"/>
<accession>A0A7T8K0B8</accession>
<dbReference type="AlphaFoldDB" id="A0A7T8K0B8"/>